<dbReference type="Gene3D" id="1.10.620.20">
    <property type="entry name" value="Ribonucleotide Reductase, subunit A"/>
    <property type="match status" value="1"/>
</dbReference>
<dbReference type="SUPFAM" id="SSF47240">
    <property type="entry name" value="Ferritin-like"/>
    <property type="match status" value="1"/>
</dbReference>
<organism evidence="1 2">
    <name type="scientific">Digitaria exilis</name>
    <dbReference type="NCBI Taxonomy" id="1010633"/>
    <lineage>
        <taxon>Eukaryota</taxon>
        <taxon>Viridiplantae</taxon>
        <taxon>Streptophyta</taxon>
        <taxon>Embryophyta</taxon>
        <taxon>Tracheophyta</taxon>
        <taxon>Spermatophyta</taxon>
        <taxon>Magnoliopsida</taxon>
        <taxon>Liliopsida</taxon>
        <taxon>Poales</taxon>
        <taxon>Poaceae</taxon>
        <taxon>PACMAD clade</taxon>
        <taxon>Panicoideae</taxon>
        <taxon>Panicodae</taxon>
        <taxon>Paniceae</taxon>
        <taxon>Anthephorinae</taxon>
        <taxon>Digitaria</taxon>
    </lineage>
</organism>
<keyword evidence="2" id="KW-1185">Reference proteome</keyword>
<dbReference type="PANTHER" id="PTHR23409:SF18">
    <property type="entry name" value="RIBONUCLEOSIDE-DIPHOSPHATE REDUCTASE SUBUNIT M2"/>
    <property type="match status" value="1"/>
</dbReference>
<dbReference type="EMBL" id="JACEFO010000141">
    <property type="protein sequence ID" value="KAF8780305.1"/>
    <property type="molecule type" value="Genomic_DNA"/>
</dbReference>
<dbReference type="Proteomes" id="UP000636709">
    <property type="component" value="Unassembled WGS sequence"/>
</dbReference>
<evidence type="ECO:0000313" key="2">
    <source>
        <dbReference type="Proteomes" id="UP000636709"/>
    </source>
</evidence>
<dbReference type="OrthoDB" id="1519759at2759"/>
<accession>A0A835FZR1</accession>
<dbReference type="InterPro" id="IPR012348">
    <property type="entry name" value="RNR-like"/>
</dbReference>
<proteinExistence type="predicted"/>
<sequence>MLPVALVGMNDVLMNQYIEFVADRLLMSPECRKMYNVANPFDWMELISLQGKTNYFEKRIGDYQKASVRHMQPQRRQRGQPRLQHRRGLLSSEAPCYPCPLGKSHVPYGCLSLLSPYTDQQKYCQSHYLCFFHVVFHVGNPRSHV</sequence>
<dbReference type="InterPro" id="IPR009078">
    <property type="entry name" value="Ferritin-like_SF"/>
</dbReference>
<protein>
    <submittedName>
        <fullName evidence="1">Uncharacterized protein</fullName>
    </submittedName>
</protein>
<dbReference type="PANTHER" id="PTHR23409">
    <property type="entry name" value="RIBONUCLEOSIDE-DIPHOSPHATE REDUCTASE SMALL CHAIN"/>
    <property type="match status" value="1"/>
</dbReference>
<name>A0A835FZR1_9POAL</name>
<dbReference type="InterPro" id="IPR000358">
    <property type="entry name" value="RNR_small_fam"/>
</dbReference>
<dbReference type="GO" id="GO:0016491">
    <property type="term" value="F:oxidoreductase activity"/>
    <property type="evidence" value="ECO:0007669"/>
    <property type="project" value="InterPro"/>
</dbReference>
<reference evidence="1" key="1">
    <citation type="submission" date="2020-07" db="EMBL/GenBank/DDBJ databases">
        <title>Genome sequence and genetic diversity analysis of an under-domesticated orphan crop, white fonio (Digitaria exilis).</title>
        <authorList>
            <person name="Bennetzen J.L."/>
            <person name="Chen S."/>
            <person name="Ma X."/>
            <person name="Wang X."/>
            <person name="Yssel A.E.J."/>
            <person name="Chaluvadi S.R."/>
            <person name="Johnson M."/>
            <person name="Gangashetty P."/>
            <person name="Hamidou F."/>
            <person name="Sanogo M.D."/>
            <person name="Zwaenepoel A."/>
            <person name="Wallace J."/>
            <person name="Van De Peer Y."/>
            <person name="Van Deynze A."/>
        </authorList>
    </citation>
    <scope>NUCLEOTIDE SEQUENCE</scope>
    <source>
        <tissue evidence="1">Leaves</tissue>
    </source>
</reference>
<gene>
    <name evidence="1" type="ORF">HU200_001693</name>
</gene>
<dbReference type="GO" id="GO:0009263">
    <property type="term" value="P:deoxyribonucleotide biosynthetic process"/>
    <property type="evidence" value="ECO:0007669"/>
    <property type="project" value="InterPro"/>
</dbReference>
<dbReference type="AlphaFoldDB" id="A0A835FZR1"/>
<comment type="caution">
    <text evidence="1">The sequence shown here is derived from an EMBL/GenBank/DDBJ whole genome shotgun (WGS) entry which is preliminary data.</text>
</comment>
<evidence type="ECO:0000313" key="1">
    <source>
        <dbReference type="EMBL" id="KAF8780305.1"/>
    </source>
</evidence>